<dbReference type="InterPro" id="IPR028081">
    <property type="entry name" value="Leu-bd"/>
</dbReference>
<dbReference type="PROSITE" id="PS51318">
    <property type="entry name" value="TAT"/>
    <property type="match status" value="1"/>
</dbReference>
<keyword evidence="3" id="KW-0029">Amino-acid transport</keyword>
<evidence type="ECO:0000259" key="4">
    <source>
        <dbReference type="Pfam" id="PF13458"/>
    </source>
</evidence>
<dbReference type="Proteomes" id="UP001596166">
    <property type="component" value="Unassembled WGS sequence"/>
</dbReference>
<reference evidence="6" key="1">
    <citation type="journal article" date="2019" name="Int. J. Syst. Evol. Microbiol.">
        <title>The Global Catalogue of Microorganisms (GCM) 10K type strain sequencing project: providing services to taxonomists for standard genome sequencing and annotation.</title>
        <authorList>
            <consortium name="The Broad Institute Genomics Platform"/>
            <consortium name="The Broad Institute Genome Sequencing Center for Infectious Disease"/>
            <person name="Wu L."/>
            <person name="Ma J."/>
        </authorList>
    </citation>
    <scope>NUCLEOTIDE SEQUENCE [LARGE SCALE GENOMIC DNA]</scope>
    <source>
        <strain evidence="6">CCUG 58760</strain>
    </source>
</reference>
<proteinExistence type="inferred from homology"/>
<evidence type="ECO:0000313" key="6">
    <source>
        <dbReference type="Proteomes" id="UP001596166"/>
    </source>
</evidence>
<sequence>MLDRAANPRRPSRRAVLKGGVLGAGALAVGVTLPRFAGAAGGADGVVHIGASLPLTGPYEKVSRICKDAFDFWTRTYDGKMVVAGRERAVKWTIYDDENNASRAAQLTEKLISDDKVDLIVGTYGTDTVLAQGAIVRKHGHVFVQSGASSIRVDEELGGHTAFTANGRVGTYCTGAMDFLASRTPKPKKLGLVIMDDPVYHEIGQGVKDKCKQHGIDVVTEVVLPMNVQDLRPTALKLRGAGQLDIIYNTGWDVICIKLAEEMSAIGVNPKAFVGGHLTTSPAVKDTLGPKMQGIIGSTVWLPQFKYRDEKHASAQEFADRFKATYGYMPTYQAAFSYILPYIYQQALREADPQDPFNPKTLRERLSRLDLKDTIWGPVSFDERGRIRRDSAPAVQWTGDPVAAAIVAPADMAETAGVYPKPAW</sequence>
<dbReference type="EMBL" id="JBHSLC010000113">
    <property type="protein sequence ID" value="MFC5359418.1"/>
    <property type="molecule type" value="Genomic_DNA"/>
</dbReference>
<evidence type="ECO:0000313" key="5">
    <source>
        <dbReference type="EMBL" id="MFC5359418.1"/>
    </source>
</evidence>
<dbReference type="CDD" id="cd06338">
    <property type="entry name" value="PBP1_ABC_ligand_binding-like"/>
    <property type="match status" value="1"/>
</dbReference>
<feature type="domain" description="Leucine-binding protein" evidence="4">
    <location>
        <begin position="47"/>
        <end position="390"/>
    </location>
</feature>
<evidence type="ECO:0000256" key="2">
    <source>
        <dbReference type="ARBA" id="ARBA00022729"/>
    </source>
</evidence>
<dbReference type="PANTHER" id="PTHR30483:SF6">
    <property type="entry name" value="PERIPLASMIC BINDING PROTEIN OF ABC TRANSPORTER FOR NATURAL AMINO ACIDS"/>
    <property type="match status" value="1"/>
</dbReference>
<dbReference type="RefSeq" id="WP_376999428.1">
    <property type="nucleotide sequence ID" value="NZ_JBHSLC010000113.1"/>
</dbReference>
<comment type="caution">
    <text evidence="5">The sequence shown here is derived from an EMBL/GenBank/DDBJ whole genome shotgun (WGS) entry which is preliminary data.</text>
</comment>
<dbReference type="InterPro" id="IPR028082">
    <property type="entry name" value="Peripla_BP_I"/>
</dbReference>
<comment type="similarity">
    <text evidence="1">Belongs to the leucine-binding protein family.</text>
</comment>
<dbReference type="Gene3D" id="3.40.50.2300">
    <property type="match status" value="2"/>
</dbReference>
<evidence type="ECO:0000256" key="3">
    <source>
        <dbReference type="ARBA" id="ARBA00022970"/>
    </source>
</evidence>
<keyword evidence="2" id="KW-0732">Signal</keyword>
<evidence type="ECO:0000256" key="1">
    <source>
        <dbReference type="ARBA" id="ARBA00010062"/>
    </source>
</evidence>
<keyword evidence="3" id="KW-0813">Transport</keyword>
<accession>A0ABW0GGZ4</accession>
<dbReference type="PANTHER" id="PTHR30483">
    <property type="entry name" value="LEUCINE-SPECIFIC-BINDING PROTEIN"/>
    <property type="match status" value="1"/>
</dbReference>
<name>A0ABW0GGZ4_9PROT</name>
<organism evidence="5 6">
    <name type="scientific">Azospirillum himalayense</name>
    <dbReference type="NCBI Taxonomy" id="654847"/>
    <lineage>
        <taxon>Bacteria</taxon>
        <taxon>Pseudomonadati</taxon>
        <taxon>Pseudomonadota</taxon>
        <taxon>Alphaproteobacteria</taxon>
        <taxon>Rhodospirillales</taxon>
        <taxon>Azospirillaceae</taxon>
        <taxon>Azospirillum</taxon>
    </lineage>
</organism>
<dbReference type="InterPro" id="IPR006311">
    <property type="entry name" value="TAT_signal"/>
</dbReference>
<dbReference type="SUPFAM" id="SSF53822">
    <property type="entry name" value="Periplasmic binding protein-like I"/>
    <property type="match status" value="1"/>
</dbReference>
<dbReference type="InterPro" id="IPR051010">
    <property type="entry name" value="BCAA_transport"/>
</dbReference>
<protein>
    <submittedName>
        <fullName evidence="5">Amino acid ABC transporter substrate-binding protein</fullName>
    </submittedName>
</protein>
<gene>
    <name evidence="5" type="ORF">ACFPMG_30925</name>
</gene>
<dbReference type="Pfam" id="PF13458">
    <property type="entry name" value="Peripla_BP_6"/>
    <property type="match status" value="1"/>
</dbReference>
<keyword evidence="6" id="KW-1185">Reference proteome</keyword>